<organism evidence="1 2">
    <name type="scientific">Ridgeia piscesae</name>
    <name type="common">Tubeworm</name>
    <dbReference type="NCBI Taxonomy" id="27915"/>
    <lineage>
        <taxon>Eukaryota</taxon>
        <taxon>Metazoa</taxon>
        <taxon>Spiralia</taxon>
        <taxon>Lophotrochozoa</taxon>
        <taxon>Annelida</taxon>
        <taxon>Polychaeta</taxon>
        <taxon>Sedentaria</taxon>
        <taxon>Canalipalpata</taxon>
        <taxon>Sabellida</taxon>
        <taxon>Siboglinidae</taxon>
        <taxon>Ridgeia</taxon>
    </lineage>
</organism>
<evidence type="ECO:0000313" key="2">
    <source>
        <dbReference type="Proteomes" id="UP001209878"/>
    </source>
</evidence>
<keyword evidence="2" id="KW-1185">Reference proteome</keyword>
<evidence type="ECO:0000313" key="1">
    <source>
        <dbReference type="EMBL" id="KAK2189371.1"/>
    </source>
</evidence>
<dbReference type="SUPFAM" id="SSF56219">
    <property type="entry name" value="DNase I-like"/>
    <property type="match status" value="1"/>
</dbReference>
<dbReference type="Gene3D" id="3.60.10.10">
    <property type="entry name" value="Endonuclease/exonuclease/phosphatase"/>
    <property type="match status" value="1"/>
</dbReference>
<protein>
    <submittedName>
        <fullName evidence="1">Uncharacterized protein</fullName>
    </submittedName>
</protein>
<dbReference type="EMBL" id="JAODUO010000108">
    <property type="protein sequence ID" value="KAK2189371.1"/>
    <property type="molecule type" value="Genomic_DNA"/>
</dbReference>
<comment type="caution">
    <text evidence="1">The sequence shown here is derived from an EMBL/GenBank/DDBJ whole genome shotgun (WGS) entry which is preliminary data.</text>
</comment>
<gene>
    <name evidence="1" type="ORF">NP493_108g03006</name>
</gene>
<reference evidence="1" key="1">
    <citation type="journal article" date="2023" name="Mol. Biol. Evol.">
        <title>Third-Generation Sequencing Reveals the Adaptive Role of the Epigenome in Three Deep-Sea Polychaetes.</title>
        <authorList>
            <person name="Perez M."/>
            <person name="Aroh O."/>
            <person name="Sun Y."/>
            <person name="Lan Y."/>
            <person name="Juniper S.K."/>
            <person name="Young C.R."/>
            <person name="Angers B."/>
            <person name="Qian P.Y."/>
        </authorList>
    </citation>
    <scope>NUCLEOTIDE SEQUENCE</scope>
    <source>
        <strain evidence="1">R07B-5</strain>
    </source>
</reference>
<proteinExistence type="predicted"/>
<dbReference type="PANTHER" id="PTHR46238">
    <property type="entry name" value="REVERSE TRANSCRIPTASE DOMAIN-CONTAINING PROTEIN"/>
    <property type="match status" value="1"/>
</dbReference>
<name>A0AAD9UHC0_RIDPI</name>
<dbReference type="AlphaFoldDB" id="A0AAD9UHC0"/>
<dbReference type="PANTHER" id="PTHR46238:SF8">
    <property type="entry name" value="ENDONUCLEASE_EXONUCLEASE_PHOSPHATASE DOMAIN-CONTAINING PROTEIN"/>
    <property type="match status" value="1"/>
</dbReference>
<dbReference type="InterPro" id="IPR036691">
    <property type="entry name" value="Endo/exonu/phosph_ase_sf"/>
</dbReference>
<sequence length="509" mass="58053">MRGAQERLQRWNNALTDIGLEINVSKHEILQQRRRWTAAWSSWRKLSGVLYDKKMPLILKSKVYEIIISPALTYGSECWPMKTNNKRTTATTEMRMLRGILGVSKLAHIPNEEIRRLLNLPPIDEIMRSGRLRWFGLVKRRKEEQHGRQSCELGATRRLTPKCDDDLLLHFPYEDHYNDVTCHQAIATQYGVGVSLQFDVDRKSNVACFTGGTHFQVVMIGVTNNNDNDDEDEEDNTDVVLVVTMMTNTSVMTMLSMMTKMKKVEGEQISPQSIVNNGDCLDTAGFLVGHSGHEVTTDITTEVTQAQVDGIKVADDCWHHVVWVYDSQCLKVTLLDREAADRPERRTVLVAMEFAKYKIDIAALCETRFSESGSLNDLEYSFFLSGKPEGERREAGVGFVIKKDIVTKLTEIPRPVSDRIMTMRLPLSKDNFATIISVYAPTMTNPDPSYRKATANRRLQCENRKRQYKWPLVMGKHGIGKCNSNGELRLALCSEFELIVMNTMFKQKD</sequence>
<dbReference type="Proteomes" id="UP001209878">
    <property type="component" value="Unassembled WGS sequence"/>
</dbReference>
<accession>A0AAD9UHC0</accession>